<dbReference type="EMBL" id="ML987189">
    <property type="protein sequence ID" value="KAF2257428.1"/>
    <property type="molecule type" value="Genomic_DNA"/>
</dbReference>
<sequence>MDQFSHICDVDAEPLHRYRKGGYHPIGLGDLLKDGRYKILHKLGWGGYSTVWAARDRREQRYVTVKISVSERGERNREFKVLRAIAAIRPEQPGSRHLMPMLDHFQLDGPNGTHDCLVLELLGPSVPDLLDARFRGERLPGKLAKSIAKQALLGLDYLHQQNIGHGDLHTRNLIFTIPPIHSLREEEFFQKLGKPETGLLRRNDGKPLEPGMPKYLVRPTSYPAVLSSFHPIKIVDFGESFLSNDIPDTLHTPLPVRAPEIIFGDKLDHRVDLWSMGCMLFELVVGQPPFDSFMTTPTILARQMLEMVSDELPERWQETWRAMDSASRGEKSGYTLQEWLEEMYFDGERNEDLTRKDILKVGELVRKMLRFEPSMRASAREILQDSWFKRE</sequence>
<dbReference type="PROSITE" id="PS50011">
    <property type="entry name" value="PROTEIN_KINASE_DOM"/>
    <property type="match status" value="1"/>
</dbReference>
<dbReference type="Pfam" id="PF00069">
    <property type="entry name" value="Pkinase"/>
    <property type="match status" value="2"/>
</dbReference>
<dbReference type="RefSeq" id="XP_033692432.1">
    <property type="nucleotide sequence ID" value="XM_033830778.1"/>
</dbReference>
<name>A0A6A6J4H5_9PLEO</name>
<dbReference type="InterPro" id="IPR000719">
    <property type="entry name" value="Prot_kinase_dom"/>
</dbReference>
<dbReference type="InterPro" id="IPR051334">
    <property type="entry name" value="SRPK"/>
</dbReference>
<dbReference type="GO" id="GO:0005524">
    <property type="term" value="F:ATP binding"/>
    <property type="evidence" value="ECO:0007669"/>
    <property type="project" value="UniProtKB-KW"/>
</dbReference>
<dbReference type="SUPFAM" id="SSF56112">
    <property type="entry name" value="Protein kinase-like (PK-like)"/>
    <property type="match status" value="1"/>
</dbReference>
<dbReference type="Gene3D" id="1.10.510.10">
    <property type="entry name" value="Transferase(Phosphotransferase) domain 1"/>
    <property type="match status" value="1"/>
</dbReference>
<dbReference type="Proteomes" id="UP000800094">
    <property type="component" value="Unassembled WGS sequence"/>
</dbReference>
<keyword evidence="3" id="KW-0808">Transferase</keyword>
<proteinExistence type="predicted"/>
<keyword evidence="6" id="KW-0067">ATP-binding</keyword>
<evidence type="ECO:0000256" key="7">
    <source>
        <dbReference type="ARBA" id="ARBA00047899"/>
    </source>
</evidence>
<evidence type="ECO:0000313" key="11">
    <source>
        <dbReference type="Proteomes" id="UP000800094"/>
    </source>
</evidence>
<evidence type="ECO:0000259" key="9">
    <source>
        <dbReference type="PROSITE" id="PS50011"/>
    </source>
</evidence>
<keyword evidence="4" id="KW-0547">Nucleotide-binding</keyword>
<protein>
    <recommendedName>
        <fullName evidence="1">non-specific serine/threonine protein kinase</fullName>
        <ecNumber evidence="1">2.7.11.1</ecNumber>
    </recommendedName>
</protein>
<evidence type="ECO:0000256" key="1">
    <source>
        <dbReference type="ARBA" id="ARBA00012513"/>
    </source>
</evidence>
<comment type="catalytic activity">
    <reaction evidence="7">
        <text>L-threonyl-[protein] + ATP = O-phospho-L-threonyl-[protein] + ADP + H(+)</text>
        <dbReference type="Rhea" id="RHEA:46608"/>
        <dbReference type="Rhea" id="RHEA-COMP:11060"/>
        <dbReference type="Rhea" id="RHEA-COMP:11605"/>
        <dbReference type="ChEBI" id="CHEBI:15378"/>
        <dbReference type="ChEBI" id="CHEBI:30013"/>
        <dbReference type="ChEBI" id="CHEBI:30616"/>
        <dbReference type="ChEBI" id="CHEBI:61977"/>
        <dbReference type="ChEBI" id="CHEBI:456216"/>
        <dbReference type="EC" id="2.7.11.1"/>
    </reaction>
</comment>
<dbReference type="GO" id="GO:0004674">
    <property type="term" value="F:protein serine/threonine kinase activity"/>
    <property type="evidence" value="ECO:0007669"/>
    <property type="project" value="UniProtKB-KW"/>
</dbReference>
<evidence type="ECO:0000256" key="2">
    <source>
        <dbReference type="ARBA" id="ARBA00022527"/>
    </source>
</evidence>
<dbReference type="AlphaFoldDB" id="A0A6A6J4H5"/>
<evidence type="ECO:0000256" key="3">
    <source>
        <dbReference type="ARBA" id="ARBA00022679"/>
    </source>
</evidence>
<dbReference type="PANTHER" id="PTHR47634:SF9">
    <property type="entry name" value="PROTEIN KINASE DOMAIN-CONTAINING PROTEIN-RELATED"/>
    <property type="match status" value="1"/>
</dbReference>
<dbReference type="OrthoDB" id="5979581at2759"/>
<dbReference type="GO" id="GO:0050684">
    <property type="term" value="P:regulation of mRNA processing"/>
    <property type="evidence" value="ECO:0007669"/>
    <property type="project" value="TreeGrafter"/>
</dbReference>
<keyword evidence="11" id="KW-1185">Reference proteome</keyword>
<keyword evidence="5 10" id="KW-0418">Kinase</keyword>
<gene>
    <name evidence="10" type="ORF">BU26DRAFT_527447</name>
</gene>
<accession>A0A6A6J4H5</accession>
<evidence type="ECO:0000256" key="6">
    <source>
        <dbReference type="ARBA" id="ARBA00022840"/>
    </source>
</evidence>
<comment type="catalytic activity">
    <reaction evidence="8">
        <text>L-seryl-[protein] + ATP = O-phospho-L-seryl-[protein] + ADP + H(+)</text>
        <dbReference type="Rhea" id="RHEA:17989"/>
        <dbReference type="Rhea" id="RHEA-COMP:9863"/>
        <dbReference type="Rhea" id="RHEA-COMP:11604"/>
        <dbReference type="ChEBI" id="CHEBI:15378"/>
        <dbReference type="ChEBI" id="CHEBI:29999"/>
        <dbReference type="ChEBI" id="CHEBI:30616"/>
        <dbReference type="ChEBI" id="CHEBI:83421"/>
        <dbReference type="ChEBI" id="CHEBI:456216"/>
        <dbReference type="EC" id="2.7.11.1"/>
    </reaction>
</comment>
<keyword evidence="2" id="KW-0723">Serine/threonine-protein kinase</keyword>
<organism evidence="10 11">
    <name type="scientific">Trematosphaeria pertusa</name>
    <dbReference type="NCBI Taxonomy" id="390896"/>
    <lineage>
        <taxon>Eukaryota</taxon>
        <taxon>Fungi</taxon>
        <taxon>Dikarya</taxon>
        <taxon>Ascomycota</taxon>
        <taxon>Pezizomycotina</taxon>
        <taxon>Dothideomycetes</taxon>
        <taxon>Pleosporomycetidae</taxon>
        <taxon>Pleosporales</taxon>
        <taxon>Massarineae</taxon>
        <taxon>Trematosphaeriaceae</taxon>
        <taxon>Trematosphaeria</taxon>
    </lineage>
</organism>
<dbReference type="EC" id="2.7.11.1" evidence="1"/>
<dbReference type="Gene3D" id="3.30.200.20">
    <property type="entry name" value="Phosphorylase Kinase, domain 1"/>
    <property type="match status" value="1"/>
</dbReference>
<dbReference type="GO" id="GO:0000245">
    <property type="term" value="P:spliceosomal complex assembly"/>
    <property type="evidence" value="ECO:0007669"/>
    <property type="project" value="TreeGrafter"/>
</dbReference>
<feature type="domain" description="Protein kinase" evidence="9">
    <location>
        <begin position="37"/>
        <end position="388"/>
    </location>
</feature>
<evidence type="ECO:0000256" key="4">
    <source>
        <dbReference type="ARBA" id="ARBA00022741"/>
    </source>
</evidence>
<dbReference type="InterPro" id="IPR011009">
    <property type="entry name" value="Kinase-like_dom_sf"/>
</dbReference>
<evidence type="ECO:0000256" key="8">
    <source>
        <dbReference type="ARBA" id="ARBA00048679"/>
    </source>
</evidence>
<reference evidence="10" key="1">
    <citation type="journal article" date="2020" name="Stud. Mycol.">
        <title>101 Dothideomycetes genomes: a test case for predicting lifestyles and emergence of pathogens.</title>
        <authorList>
            <person name="Haridas S."/>
            <person name="Albert R."/>
            <person name="Binder M."/>
            <person name="Bloem J."/>
            <person name="Labutti K."/>
            <person name="Salamov A."/>
            <person name="Andreopoulos B."/>
            <person name="Baker S."/>
            <person name="Barry K."/>
            <person name="Bills G."/>
            <person name="Bluhm B."/>
            <person name="Cannon C."/>
            <person name="Castanera R."/>
            <person name="Culley D."/>
            <person name="Daum C."/>
            <person name="Ezra D."/>
            <person name="Gonzalez J."/>
            <person name="Henrissat B."/>
            <person name="Kuo A."/>
            <person name="Liang C."/>
            <person name="Lipzen A."/>
            <person name="Lutzoni F."/>
            <person name="Magnuson J."/>
            <person name="Mondo S."/>
            <person name="Nolan M."/>
            <person name="Ohm R."/>
            <person name="Pangilinan J."/>
            <person name="Park H.-J."/>
            <person name="Ramirez L."/>
            <person name="Alfaro M."/>
            <person name="Sun H."/>
            <person name="Tritt A."/>
            <person name="Yoshinaga Y."/>
            <person name="Zwiers L.-H."/>
            <person name="Turgeon B."/>
            <person name="Goodwin S."/>
            <person name="Spatafora J."/>
            <person name="Crous P."/>
            <person name="Grigoriev I."/>
        </authorList>
    </citation>
    <scope>NUCLEOTIDE SEQUENCE</scope>
    <source>
        <strain evidence="10">CBS 122368</strain>
    </source>
</reference>
<dbReference type="PANTHER" id="PTHR47634">
    <property type="entry name" value="PROTEIN KINASE DOMAIN-CONTAINING PROTEIN-RELATED"/>
    <property type="match status" value="1"/>
</dbReference>
<evidence type="ECO:0000256" key="5">
    <source>
        <dbReference type="ARBA" id="ARBA00022777"/>
    </source>
</evidence>
<dbReference type="GeneID" id="54584108"/>
<evidence type="ECO:0000313" key="10">
    <source>
        <dbReference type="EMBL" id="KAF2257428.1"/>
    </source>
</evidence>